<dbReference type="SFLD" id="SFLDG00358">
    <property type="entry name" value="Main_(cytGST)"/>
    <property type="match status" value="1"/>
</dbReference>
<dbReference type="SUPFAM" id="SSF47616">
    <property type="entry name" value="GST C-terminal domain-like"/>
    <property type="match status" value="1"/>
</dbReference>
<feature type="domain" description="GST C-terminal" evidence="3">
    <location>
        <begin position="98"/>
        <end position="236"/>
    </location>
</feature>
<dbReference type="Proteomes" id="UP000007797">
    <property type="component" value="Unassembled WGS sequence"/>
</dbReference>
<keyword evidence="5" id="KW-1185">Reference proteome</keyword>
<dbReference type="Pfam" id="PF00043">
    <property type="entry name" value="GST_C"/>
    <property type="match status" value="1"/>
</dbReference>
<dbReference type="Pfam" id="PF13409">
    <property type="entry name" value="GST_N_2"/>
    <property type="match status" value="1"/>
</dbReference>
<protein>
    <recommendedName>
        <fullName evidence="6">Glutathione S-transferase</fullName>
    </recommendedName>
</protein>
<organism evidence="4 5">
    <name type="scientific">Cavenderia fasciculata</name>
    <name type="common">Slime mold</name>
    <name type="synonym">Dictyostelium fasciculatum</name>
    <dbReference type="NCBI Taxonomy" id="261658"/>
    <lineage>
        <taxon>Eukaryota</taxon>
        <taxon>Amoebozoa</taxon>
        <taxon>Evosea</taxon>
        <taxon>Eumycetozoa</taxon>
        <taxon>Dictyostelia</taxon>
        <taxon>Acytosteliales</taxon>
        <taxon>Cavenderiaceae</taxon>
        <taxon>Cavenderia</taxon>
    </lineage>
</organism>
<dbReference type="PANTHER" id="PTHR44051:SF8">
    <property type="entry name" value="GLUTATHIONE S-TRANSFERASE GSTA"/>
    <property type="match status" value="1"/>
</dbReference>
<evidence type="ECO:0000313" key="4">
    <source>
        <dbReference type="EMBL" id="EGG17524.1"/>
    </source>
</evidence>
<feature type="domain" description="GST N-terminal" evidence="2">
    <location>
        <begin position="4"/>
        <end position="91"/>
    </location>
</feature>
<evidence type="ECO:0000256" key="1">
    <source>
        <dbReference type="ARBA" id="ARBA00007409"/>
    </source>
</evidence>
<dbReference type="Gene3D" id="1.20.1050.10">
    <property type="match status" value="1"/>
</dbReference>
<evidence type="ECO:0000259" key="3">
    <source>
        <dbReference type="PROSITE" id="PS50405"/>
    </source>
</evidence>
<gene>
    <name evidence="4" type="ORF">DFA_08520</name>
</gene>
<dbReference type="InterPro" id="IPR040079">
    <property type="entry name" value="Glutathione_S-Trfase"/>
</dbReference>
<dbReference type="InterPro" id="IPR036249">
    <property type="entry name" value="Thioredoxin-like_sf"/>
</dbReference>
<dbReference type="KEGG" id="dfa:DFA_08520"/>
<dbReference type="PROSITE" id="PS50405">
    <property type="entry name" value="GST_CTER"/>
    <property type="match status" value="1"/>
</dbReference>
<dbReference type="RefSeq" id="XP_004356008.1">
    <property type="nucleotide sequence ID" value="XM_004355955.1"/>
</dbReference>
<dbReference type="SUPFAM" id="SSF52833">
    <property type="entry name" value="Thioredoxin-like"/>
    <property type="match status" value="1"/>
</dbReference>
<dbReference type="STRING" id="1054147.F4Q2Q7"/>
<dbReference type="InterPro" id="IPR036282">
    <property type="entry name" value="Glutathione-S-Trfase_C_sf"/>
</dbReference>
<sequence length="289" mass="33354">MQSKKPMELFCCPCPGQWSTLLMMEHLGLDCIQHDVDIKKGEQFKPEFKKLNPFCMVPTLLDHETGSERPLNVFDSGAILVYLARKYDKFCPNMNSKNPRDFCDYISWFMSHQSGLATHMGSYIYYRWYRDQVLTTRGEKCEKLPKEFLQEHCCNIERYLDVFEEHLCDKQFAVNDELTIVDMALYSWFVYLPLGFVPDLNNKKYNNIKRYTNDLACLPMFKKVQPVLDKHLKLPGGGSEEEVSIILHHGESGGGTLKIEPSVRNIDSSSQHHQTLLTAAEATLDIMPP</sequence>
<dbReference type="OrthoDB" id="14146at2759"/>
<dbReference type="InterPro" id="IPR004045">
    <property type="entry name" value="Glutathione_S-Trfase_N"/>
</dbReference>
<comment type="similarity">
    <text evidence="1">Belongs to the GST superfamily.</text>
</comment>
<dbReference type="PROSITE" id="PS50404">
    <property type="entry name" value="GST_NTER"/>
    <property type="match status" value="1"/>
</dbReference>
<proteinExistence type="inferred from homology"/>
<dbReference type="Gene3D" id="3.40.30.10">
    <property type="entry name" value="Glutaredoxin"/>
    <property type="match status" value="1"/>
</dbReference>
<dbReference type="EMBL" id="GL883021">
    <property type="protein sequence ID" value="EGG17524.1"/>
    <property type="molecule type" value="Genomic_DNA"/>
</dbReference>
<dbReference type="AlphaFoldDB" id="F4Q2Q7"/>
<dbReference type="InterPro" id="IPR010987">
    <property type="entry name" value="Glutathione-S-Trfase_C-like"/>
</dbReference>
<reference evidence="5" key="1">
    <citation type="journal article" date="2011" name="Genome Res.">
        <title>Phylogeny-wide analysis of social amoeba genomes highlights ancient origins for complex intercellular communication.</title>
        <authorList>
            <person name="Heidel A.J."/>
            <person name="Lawal H.M."/>
            <person name="Felder M."/>
            <person name="Schilde C."/>
            <person name="Helps N.R."/>
            <person name="Tunggal B."/>
            <person name="Rivero F."/>
            <person name="John U."/>
            <person name="Schleicher M."/>
            <person name="Eichinger L."/>
            <person name="Platzer M."/>
            <person name="Noegel A.A."/>
            <person name="Schaap P."/>
            <person name="Gloeckner G."/>
        </authorList>
    </citation>
    <scope>NUCLEOTIDE SEQUENCE [LARGE SCALE GENOMIC DNA]</scope>
    <source>
        <strain evidence="5">SH3</strain>
    </source>
</reference>
<evidence type="ECO:0000313" key="5">
    <source>
        <dbReference type="Proteomes" id="UP000007797"/>
    </source>
</evidence>
<dbReference type="GeneID" id="14868729"/>
<dbReference type="InterPro" id="IPR004046">
    <property type="entry name" value="GST_C"/>
</dbReference>
<dbReference type="PANTHER" id="PTHR44051">
    <property type="entry name" value="GLUTATHIONE S-TRANSFERASE-RELATED"/>
    <property type="match status" value="1"/>
</dbReference>
<evidence type="ECO:0008006" key="6">
    <source>
        <dbReference type="Google" id="ProtNLM"/>
    </source>
</evidence>
<dbReference type="SFLD" id="SFLDS00019">
    <property type="entry name" value="Glutathione_Transferase_(cytos"/>
    <property type="match status" value="1"/>
</dbReference>
<evidence type="ECO:0000259" key="2">
    <source>
        <dbReference type="PROSITE" id="PS50404"/>
    </source>
</evidence>
<accession>F4Q2Q7</accession>
<name>F4Q2Q7_CACFS</name>